<dbReference type="InterPro" id="IPR036691">
    <property type="entry name" value="Endo/exonu/phosph_ase_sf"/>
</dbReference>
<dbReference type="Pfam" id="PF03372">
    <property type="entry name" value="Exo_endo_phos"/>
    <property type="match status" value="1"/>
</dbReference>
<dbReference type="AlphaFoldDB" id="A0A8H4J5G3"/>
<evidence type="ECO:0000313" key="4">
    <source>
        <dbReference type="Proteomes" id="UP000572817"/>
    </source>
</evidence>
<dbReference type="OrthoDB" id="47488at2759"/>
<gene>
    <name evidence="3" type="ORF">GTA08_BOTSDO13270</name>
</gene>
<dbReference type="SUPFAM" id="SSF56219">
    <property type="entry name" value="DNase I-like"/>
    <property type="match status" value="1"/>
</dbReference>
<keyword evidence="4" id="KW-1185">Reference proteome</keyword>
<dbReference type="GO" id="GO:0004527">
    <property type="term" value="F:exonuclease activity"/>
    <property type="evidence" value="ECO:0007669"/>
    <property type="project" value="UniProtKB-KW"/>
</dbReference>
<protein>
    <submittedName>
        <fullName evidence="3">Endonuclease/exonuclease/phosphatase</fullName>
    </submittedName>
</protein>
<name>A0A8H4J5G3_9PEZI</name>
<proteinExistence type="predicted"/>
<dbReference type="CDD" id="cd04486">
    <property type="entry name" value="YhcR_OBF_like"/>
    <property type="match status" value="1"/>
</dbReference>
<comment type="caution">
    <text evidence="3">The sequence shown here is derived from an EMBL/GenBank/DDBJ whole genome shotgun (WGS) entry which is preliminary data.</text>
</comment>
<dbReference type="EMBL" id="WWBZ02000011">
    <property type="protein sequence ID" value="KAF4311178.1"/>
    <property type="molecule type" value="Genomic_DNA"/>
</dbReference>
<keyword evidence="3" id="KW-0540">Nuclease</keyword>
<feature type="chain" id="PRO_5034720891" evidence="1">
    <location>
        <begin position="25"/>
        <end position="612"/>
    </location>
</feature>
<feature type="signal peptide" evidence="1">
    <location>
        <begin position="1"/>
        <end position="24"/>
    </location>
</feature>
<keyword evidence="3" id="KW-0378">Hydrolase</keyword>
<organism evidence="3 4">
    <name type="scientific">Botryosphaeria dothidea</name>
    <dbReference type="NCBI Taxonomy" id="55169"/>
    <lineage>
        <taxon>Eukaryota</taxon>
        <taxon>Fungi</taxon>
        <taxon>Dikarya</taxon>
        <taxon>Ascomycota</taxon>
        <taxon>Pezizomycotina</taxon>
        <taxon>Dothideomycetes</taxon>
        <taxon>Dothideomycetes incertae sedis</taxon>
        <taxon>Botryosphaeriales</taxon>
        <taxon>Botryosphaeriaceae</taxon>
        <taxon>Botryosphaeria</taxon>
    </lineage>
</organism>
<dbReference type="Gene3D" id="3.60.10.10">
    <property type="entry name" value="Endonuclease/exonuclease/phosphatase"/>
    <property type="match status" value="1"/>
</dbReference>
<keyword evidence="1" id="KW-0732">Signal</keyword>
<dbReference type="PANTHER" id="PTHR42834:SF1">
    <property type="entry name" value="ENDONUCLEASE_EXONUCLEASE_PHOSPHATASE FAMILY PROTEIN (AFU_ORTHOLOGUE AFUA_3G09210)"/>
    <property type="match status" value="1"/>
</dbReference>
<dbReference type="Proteomes" id="UP000572817">
    <property type="component" value="Unassembled WGS sequence"/>
</dbReference>
<accession>A0A8H4J5G3</accession>
<reference evidence="3" key="1">
    <citation type="submission" date="2020-04" db="EMBL/GenBank/DDBJ databases">
        <title>Genome Assembly and Annotation of Botryosphaeria dothidea sdau 11-99, a Latent Pathogen of Apple Fruit Ring Rot in China.</title>
        <authorList>
            <person name="Yu C."/>
            <person name="Diao Y."/>
            <person name="Lu Q."/>
            <person name="Zhao J."/>
            <person name="Cui S."/>
            <person name="Peng C."/>
            <person name="He B."/>
            <person name="Liu H."/>
        </authorList>
    </citation>
    <scope>NUCLEOTIDE SEQUENCE [LARGE SCALE GENOMIC DNA]</scope>
    <source>
        <strain evidence="3">Sdau11-99</strain>
    </source>
</reference>
<dbReference type="GO" id="GO:0004519">
    <property type="term" value="F:endonuclease activity"/>
    <property type="evidence" value="ECO:0007669"/>
    <property type="project" value="UniProtKB-KW"/>
</dbReference>
<evidence type="ECO:0000259" key="2">
    <source>
        <dbReference type="Pfam" id="PF03372"/>
    </source>
</evidence>
<feature type="domain" description="Endonuclease/exonuclease/phosphatase" evidence="2">
    <location>
        <begin position="307"/>
        <end position="601"/>
    </location>
</feature>
<keyword evidence="3" id="KW-0255">Endonuclease</keyword>
<evidence type="ECO:0000256" key="1">
    <source>
        <dbReference type="SAM" id="SignalP"/>
    </source>
</evidence>
<evidence type="ECO:0000313" key="3">
    <source>
        <dbReference type="EMBL" id="KAF4311178.1"/>
    </source>
</evidence>
<dbReference type="InterPro" id="IPR005135">
    <property type="entry name" value="Endo/exonuclease/phosphatase"/>
</dbReference>
<dbReference type="PANTHER" id="PTHR42834">
    <property type="entry name" value="ENDONUCLEASE/EXONUCLEASE/PHOSPHATASE FAMILY PROTEIN (AFU_ORTHOLOGUE AFUA_3G09210)"/>
    <property type="match status" value="1"/>
</dbReference>
<sequence>MWAPPGLSWTATALLCLRVTAVAAVTISEINGAAFISPLRGQSVTNVTGIVTAKGPSGIWIRSPAPSASLGSDSIYVFGSSVGANLTVGDRITLDATVAEYRSSSAYLFLTELSSPRNVAVVSSGNAVEPVLIGSGSGLAPPTELFSSLDTSGDVFAVPNNQSLVSVANPTLQPDLYGIDFWESLVGELVTIESPVALAKPNSYDEVWVRGNWTVTGLNERGGVTMTDTDANPEAIFIGDPLDGSANPSTVKLGDSLSDITGIVTYAFGFYYILPQTAIEVLGSAEPSLPPATSLSSSSSCSGLIFGSYNVENLAPNSTHLPAVAAHIVDYLSSPDLLFLQEIQDDSGPTSDGVVSSGETLAALIAAIAAAGGPTYASAVIDPVDGQDGGQPGGNIRVAYLYRPAALSLLNPSPGDATTAAAVRNSTHLAPNPGRVDPANAAWTASRKPLAALWQTADGAGRLWTVNVHWGSKGGSSSLEGDARAPVNGGVDDRAAQASVTAAFVARVLAADPGAHVVVAGDFNEFAFVEPLEVFAEGSALVDADEAAGIEAHERYTYLFDMNAQQLDHVFVSEALVGKGVEYEHVHVNTWVSADEQISDHDPSVGRLDVCV</sequence>